<reference evidence="2 3" key="1">
    <citation type="journal article" date="2024" name="Nat. Commun.">
        <title>Phylogenomics reveals the evolutionary origins of lichenization in chlorophyte algae.</title>
        <authorList>
            <person name="Puginier C."/>
            <person name="Libourel C."/>
            <person name="Otte J."/>
            <person name="Skaloud P."/>
            <person name="Haon M."/>
            <person name="Grisel S."/>
            <person name="Petersen M."/>
            <person name="Berrin J.G."/>
            <person name="Delaux P.M."/>
            <person name="Dal Grande F."/>
            <person name="Keller J."/>
        </authorList>
    </citation>
    <scope>NUCLEOTIDE SEQUENCE [LARGE SCALE GENOMIC DNA]</scope>
    <source>
        <strain evidence="2 3">SAG 216-7</strain>
    </source>
</reference>
<keyword evidence="3" id="KW-1185">Reference proteome</keyword>
<evidence type="ECO:0000313" key="3">
    <source>
        <dbReference type="Proteomes" id="UP001491310"/>
    </source>
</evidence>
<organism evidence="2 3">
    <name type="scientific">Coccomyxa subellipsoidea</name>
    <dbReference type="NCBI Taxonomy" id="248742"/>
    <lineage>
        <taxon>Eukaryota</taxon>
        <taxon>Viridiplantae</taxon>
        <taxon>Chlorophyta</taxon>
        <taxon>core chlorophytes</taxon>
        <taxon>Trebouxiophyceae</taxon>
        <taxon>Trebouxiophyceae incertae sedis</taxon>
        <taxon>Coccomyxaceae</taxon>
        <taxon>Coccomyxa</taxon>
    </lineage>
</organism>
<proteinExistence type="predicted"/>
<feature type="region of interest" description="Disordered" evidence="1">
    <location>
        <begin position="28"/>
        <end position="55"/>
    </location>
</feature>
<dbReference type="Proteomes" id="UP001491310">
    <property type="component" value="Unassembled WGS sequence"/>
</dbReference>
<gene>
    <name evidence="2" type="ORF">WJX75_006920</name>
</gene>
<protein>
    <submittedName>
        <fullName evidence="2">Uncharacterized protein</fullName>
    </submittedName>
</protein>
<evidence type="ECO:0000313" key="2">
    <source>
        <dbReference type="EMBL" id="KAK9915273.1"/>
    </source>
</evidence>
<dbReference type="EMBL" id="JALJOT010000005">
    <property type="protein sequence ID" value="KAK9915273.1"/>
    <property type="molecule type" value="Genomic_DNA"/>
</dbReference>
<comment type="caution">
    <text evidence="2">The sequence shown here is derived from an EMBL/GenBank/DDBJ whole genome shotgun (WGS) entry which is preliminary data.</text>
</comment>
<evidence type="ECO:0000256" key="1">
    <source>
        <dbReference type="SAM" id="MobiDB-lite"/>
    </source>
</evidence>
<sequence length="316" mass="33656">MCFAKSSSGQLNRPAHIPGTLLPAVAGASDCSSTSRTTETDVQSGEQSPTASRPNTTQIQALNATTAAQSLPCSRYTLAATPTPLRALSVSANALPALASLSAAGLPILPTQSSPPLDHLPAVTEDLVLPPWDPMAAHNEETPGLPCQEPAPLLLEKGGEDSIPVGNERRRPGVLALLRGVCRSLMGGRDDKARPREEVTALPVPRLEDDTPLLAWRQEVYVQSRLQDSPQLTIGEARAEFLRRSFEQNIPLIGKSAATCSASSDPVQHASQGNPCLADELLSDLNAEKHTVPSHPLEDLDTMLDDAWFSHLIRDA</sequence>
<feature type="compositionally biased region" description="Polar residues" evidence="1">
    <location>
        <begin position="30"/>
        <end position="55"/>
    </location>
</feature>
<name>A0ABR2YU32_9CHLO</name>
<accession>A0ABR2YU32</accession>